<dbReference type="RefSeq" id="WP_273670894.1">
    <property type="nucleotide sequence ID" value="NZ_JAQQXR010000004.1"/>
</dbReference>
<dbReference type="InterPro" id="IPR024478">
    <property type="entry name" value="HlyB_4HB_MCP"/>
</dbReference>
<dbReference type="EMBL" id="JAQQXR010000004">
    <property type="protein sequence ID" value="MDC8758215.1"/>
    <property type="molecule type" value="Genomic_DNA"/>
</dbReference>
<dbReference type="InterPro" id="IPR003660">
    <property type="entry name" value="HAMP_dom"/>
</dbReference>
<dbReference type="PANTHER" id="PTHR43531">
    <property type="entry name" value="PROTEIN ICFG"/>
    <property type="match status" value="1"/>
</dbReference>
<protein>
    <submittedName>
        <fullName evidence="9">Methyl-accepting chemotaxis protein</fullName>
    </submittedName>
</protein>
<feature type="compositionally biased region" description="Low complexity" evidence="5">
    <location>
        <begin position="555"/>
        <end position="567"/>
    </location>
</feature>
<keyword evidence="1" id="KW-0488">Methylation</keyword>
<dbReference type="Pfam" id="PF00015">
    <property type="entry name" value="MCPsignal"/>
    <property type="match status" value="1"/>
</dbReference>
<dbReference type="PANTHER" id="PTHR43531:SF14">
    <property type="entry name" value="METHYL-ACCEPTING CHEMOTAXIS PROTEIN I-RELATED"/>
    <property type="match status" value="1"/>
</dbReference>
<reference evidence="9 10" key="1">
    <citation type="submission" date="2022-10" db="EMBL/GenBank/DDBJ databases">
        <title>Janthinobacterium sp. hw3 Genome sequencing.</title>
        <authorList>
            <person name="Park S."/>
        </authorList>
    </citation>
    <scope>NUCLEOTIDE SEQUENCE [LARGE SCALE GENOMIC DNA]</scope>
    <source>
        <strain evidence="10">hw3</strain>
    </source>
</reference>
<feature type="domain" description="HAMP" evidence="8">
    <location>
        <begin position="231"/>
        <end position="272"/>
    </location>
</feature>
<evidence type="ECO:0000313" key="10">
    <source>
        <dbReference type="Proteomes" id="UP001221208"/>
    </source>
</evidence>
<comment type="caution">
    <text evidence="9">The sequence shown here is derived from an EMBL/GenBank/DDBJ whole genome shotgun (WGS) entry which is preliminary data.</text>
</comment>
<evidence type="ECO:0000256" key="1">
    <source>
        <dbReference type="ARBA" id="ARBA00022481"/>
    </source>
</evidence>
<feature type="transmembrane region" description="Helical" evidence="6">
    <location>
        <begin position="12"/>
        <end position="31"/>
    </location>
</feature>
<dbReference type="SUPFAM" id="SSF58104">
    <property type="entry name" value="Methyl-accepting chemotaxis protein (MCP) signaling domain"/>
    <property type="match status" value="1"/>
</dbReference>
<sequence>MNIAHMKVATRLGIGFGLVATLLAIVTGLGINRMAAMRDRMDEIIKVNNVETKLAAAMDLTITERALAVRNLILLSEEAEIQIEVKRIEAQAKKYEEAQSKLARMFASLAGTAPEEVALLDKIRQQSLLAAPFIARATELGLAKKGDEAYKVLRFEFRPVQKKWWELLRELSAIEEKQSEQAAAAAETAYAGARSMMLGFGGLALLASIAAALLITRGLVKQLGGEPDYAAEVAGRIAGGDLTVAIRTRDGDTGSLMYAMRAMRDSLAGIVGQVHASTSTIATASHQIASGNLDLSSRTEQQASSLEETASSLEQLTSTVKQNADNARQANGLAQSASDVAVKGGAVVARVVDTMGAINSSSIKIVDIIGVIDGIAFQTNILALNAAVEAARAGEQGRGFAVVASEVRNLAQRSAAAAKEIKILIDDSVQQVDSGAKLVDQAGATMDEIVASVKRVTDIMSEISCASAEQTSGIEQINQAVIQMDNVTQQNAALVEEAAAAAAALQEQTADLAQVVSVFRLSAAHVLAPGRAVAAAPRKAAPLPLKPAARAQPARLAAARAAPQPARKTVNAAASADGDWEEF</sequence>
<dbReference type="InterPro" id="IPR047347">
    <property type="entry name" value="YvaQ-like_sensor"/>
</dbReference>
<comment type="similarity">
    <text evidence="2">Belongs to the methyl-accepting chemotaxis (MCP) protein family.</text>
</comment>
<gene>
    <name evidence="9" type="ORF">OIK44_11510</name>
</gene>
<evidence type="ECO:0000256" key="3">
    <source>
        <dbReference type="PROSITE-ProRule" id="PRU00284"/>
    </source>
</evidence>
<dbReference type="Proteomes" id="UP001221208">
    <property type="component" value="Unassembled WGS sequence"/>
</dbReference>
<evidence type="ECO:0000259" key="8">
    <source>
        <dbReference type="PROSITE" id="PS50885"/>
    </source>
</evidence>
<dbReference type="InterPro" id="IPR051310">
    <property type="entry name" value="MCP_chemotaxis"/>
</dbReference>
<dbReference type="PROSITE" id="PS50111">
    <property type="entry name" value="CHEMOTAXIS_TRANSDUC_2"/>
    <property type="match status" value="1"/>
</dbReference>
<evidence type="ECO:0000259" key="7">
    <source>
        <dbReference type="PROSITE" id="PS50111"/>
    </source>
</evidence>
<evidence type="ECO:0000256" key="6">
    <source>
        <dbReference type="SAM" id="Phobius"/>
    </source>
</evidence>
<evidence type="ECO:0000256" key="5">
    <source>
        <dbReference type="SAM" id="MobiDB-lite"/>
    </source>
</evidence>
<evidence type="ECO:0000256" key="2">
    <source>
        <dbReference type="ARBA" id="ARBA00029447"/>
    </source>
</evidence>
<keyword evidence="6" id="KW-0812">Transmembrane</keyword>
<feature type="region of interest" description="Disordered" evidence="5">
    <location>
        <begin position="555"/>
        <end position="583"/>
    </location>
</feature>
<keyword evidence="4" id="KW-0175">Coiled coil</keyword>
<accession>A0ABT5K184</accession>
<name>A0ABT5K184_9BURK</name>
<dbReference type="CDD" id="cd11386">
    <property type="entry name" value="MCP_signal"/>
    <property type="match status" value="1"/>
</dbReference>
<dbReference type="InterPro" id="IPR004089">
    <property type="entry name" value="MCPsignal_dom"/>
</dbReference>
<evidence type="ECO:0000256" key="4">
    <source>
        <dbReference type="SAM" id="Coils"/>
    </source>
</evidence>
<keyword evidence="6" id="KW-0472">Membrane</keyword>
<keyword evidence="6" id="KW-1133">Transmembrane helix</keyword>
<organism evidence="9 10">
    <name type="scientific">Janthinobacterium fluminis</name>
    <dbReference type="NCBI Taxonomy" id="2987524"/>
    <lineage>
        <taxon>Bacteria</taxon>
        <taxon>Pseudomonadati</taxon>
        <taxon>Pseudomonadota</taxon>
        <taxon>Betaproteobacteria</taxon>
        <taxon>Burkholderiales</taxon>
        <taxon>Oxalobacteraceae</taxon>
        <taxon>Janthinobacterium</taxon>
    </lineage>
</organism>
<proteinExistence type="inferred from homology"/>
<dbReference type="CDD" id="cd19411">
    <property type="entry name" value="MCP2201-like_sensor"/>
    <property type="match status" value="1"/>
</dbReference>
<dbReference type="Pfam" id="PF12729">
    <property type="entry name" value="4HB_MCP_1"/>
    <property type="match status" value="1"/>
</dbReference>
<dbReference type="Gene3D" id="1.10.287.950">
    <property type="entry name" value="Methyl-accepting chemotaxis protein"/>
    <property type="match status" value="1"/>
</dbReference>
<keyword evidence="3" id="KW-0807">Transducer</keyword>
<evidence type="ECO:0000313" key="9">
    <source>
        <dbReference type="EMBL" id="MDC8758215.1"/>
    </source>
</evidence>
<dbReference type="SMART" id="SM00283">
    <property type="entry name" value="MA"/>
    <property type="match status" value="1"/>
</dbReference>
<keyword evidence="10" id="KW-1185">Reference proteome</keyword>
<feature type="coiled-coil region" evidence="4">
    <location>
        <begin position="78"/>
        <end position="105"/>
    </location>
</feature>
<feature type="domain" description="Methyl-accepting transducer" evidence="7">
    <location>
        <begin position="277"/>
        <end position="506"/>
    </location>
</feature>
<feature type="transmembrane region" description="Helical" evidence="6">
    <location>
        <begin position="197"/>
        <end position="215"/>
    </location>
</feature>
<dbReference type="PROSITE" id="PS50885">
    <property type="entry name" value="HAMP"/>
    <property type="match status" value="1"/>
</dbReference>